<dbReference type="RefSeq" id="XP_025461964.1">
    <property type="nucleotide sequence ID" value="XM_025609488.1"/>
</dbReference>
<evidence type="ECO:0000313" key="3">
    <source>
        <dbReference type="Proteomes" id="UP000246702"/>
    </source>
</evidence>
<reference evidence="2 3" key="1">
    <citation type="submission" date="2016-12" db="EMBL/GenBank/DDBJ databases">
        <title>The genomes of Aspergillus section Nigri reveals drivers in fungal speciation.</title>
        <authorList>
            <consortium name="DOE Joint Genome Institute"/>
            <person name="Vesth T.C."/>
            <person name="Nybo J."/>
            <person name="Theobald S."/>
            <person name="Brandl J."/>
            <person name="Frisvad J.C."/>
            <person name="Nielsen K.F."/>
            <person name="Lyhne E.K."/>
            <person name="Kogle M.E."/>
            <person name="Kuo A."/>
            <person name="Riley R."/>
            <person name="Clum A."/>
            <person name="Nolan M."/>
            <person name="Lipzen A."/>
            <person name="Salamov A."/>
            <person name="Henrissat B."/>
            <person name="Wiebenga A."/>
            <person name="De Vries R.P."/>
            <person name="Grigoriev I.V."/>
            <person name="Mortensen U.H."/>
            <person name="Andersen M.R."/>
            <person name="Baker S.E."/>
        </authorList>
    </citation>
    <scope>NUCLEOTIDE SEQUENCE [LARGE SCALE GENOMIC DNA]</scope>
    <source>
        <strain evidence="2 3">CBS 115572</strain>
    </source>
</reference>
<evidence type="ECO:0000259" key="1">
    <source>
        <dbReference type="PROSITE" id="PS51471"/>
    </source>
</evidence>
<dbReference type="PROSITE" id="PS51471">
    <property type="entry name" value="FE2OG_OXY"/>
    <property type="match status" value="1"/>
</dbReference>
<dbReference type="InterPro" id="IPR005123">
    <property type="entry name" value="Oxoglu/Fe-dep_dioxygenase_dom"/>
</dbReference>
<comment type="caution">
    <text evidence="2">The sequence shown here is derived from an EMBL/GenBank/DDBJ whole genome shotgun (WGS) entry which is preliminary data.</text>
</comment>
<dbReference type="EMBL" id="MSFK01000047">
    <property type="protein sequence ID" value="PWY67615.1"/>
    <property type="molecule type" value="Genomic_DNA"/>
</dbReference>
<dbReference type="PANTHER" id="PTHR33099:SF7">
    <property type="entry name" value="MYND-TYPE DOMAIN-CONTAINING PROTEIN"/>
    <property type="match status" value="1"/>
</dbReference>
<dbReference type="AlphaFoldDB" id="A0A317V0N3"/>
<gene>
    <name evidence="2" type="ORF">BO94DRAFT_503721</name>
</gene>
<organism evidence="2 3">
    <name type="scientific">Aspergillus sclerotioniger CBS 115572</name>
    <dbReference type="NCBI Taxonomy" id="1450535"/>
    <lineage>
        <taxon>Eukaryota</taxon>
        <taxon>Fungi</taxon>
        <taxon>Dikarya</taxon>
        <taxon>Ascomycota</taxon>
        <taxon>Pezizomycotina</taxon>
        <taxon>Eurotiomycetes</taxon>
        <taxon>Eurotiomycetidae</taxon>
        <taxon>Eurotiales</taxon>
        <taxon>Aspergillaceae</taxon>
        <taxon>Aspergillus</taxon>
        <taxon>Aspergillus subgen. Circumdati</taxon>
    </lineage>
</organism>
<feature type="domain" description="Fe2OG dioxygenase" evidence="1">
    <location>
        <begin position="297"/>
        <end position="403"/>
    </location>
</feature>
<dbReference type="STRING" id="1450535.A0A317V0N3"/>
<protein>
    <recommendedName>
        <fullName evidence="1">Fe2OG dioxygenase domain-containing protein</fullName>
    </recommendedName>
</protein>
<name>A0A317V0N3_9EURO</name>
<dbReference type="GeneID" id="37111631"/>
<dbReference type="OrthoDB" id="27483at2759"/>
<proteinExistence type="predicted"/>
<keyword evidence="3" id="KW-1185">Reference proteome</keyword>
<dbReference type="PANTHER" id="PTHR33099">
    <property type="entry name" value="FE2OG DIOXYGENASE DOMAIN-CONTAINING PROTEIN"/>
    <property type="match status" value="1"/>
</dbReference>
<dbReference type="Proteomes" id="UP000246702">
    <property type="component" value="Unassembled WGS sequence"/>
</dbReference>
<dbReference type="InterPro" id="IPR044862">
    <property type="entry name" value="Pro_4_hyd_alph_FE2OG_OXY"/>
</dbReference>
<dbReference type="Gene3D" id="2.60.120.620">
    <property type="entry name" value="q2cbj1_9rhob like domain"/>
    <property type="match status" value="1"/>
</dbReference>
<sequence length="657" mass="72291">MGQVRLFPNRPSVDKNKGHDAVSAILTQLETWAKERMDEEGNMDPCIDKFLVGVLKLDPSQRHRFSPDLEAVKAANASEMQRLAFNLKTSLDHQVPGYLDSALDVLDDPKLKPKFSQRWDAVGKQLDQLDPTGSFGGTMLETLIALPQQPSKGKKKKTTGASALTSAAFTEACQQLREAIENETSSASFTCGGIIPINRTEGHSASDNTSSAVGVYWKTQDKSTTHSLDLPVTDNLTGPVGSLIADCQPASFGRGGEDILDPEYRRAGKLDPGYFATTFHPADFGIVDIVERTLLPDISSMRSRKLRVELYKLNVYSGPSGHFRKHVDTPRSEHQIGSLVVCLPCEFEGGNLVVRHNGQETNFDWSPQSGSTIQWAAFYSDCEHEIETITRGDRITLTYNLYVRDVTEMTERVEAEIGLSSTIQPRSLSLYGLVESLLGTPGFMKEGGVLGIFCSHAYPHASDKTGLQLPQAFKGADLVVYAVLKSLGFKVSVVPILELNGSFGPGNDALGITGQIKDAKLRYEHSYSPRPSSGKLTWMLTTQPILEGMDIFRNKHDLPTPPARFNKAEGTRVGPEFRKYFTTETGGWEEEDIDVIGAEVWPSYYLPGITWITEPKHEEMAFTHMTYGNEAGLGTRYSCAAILAVIPPFSVRSQPSE</sequence>
<accession>A0A317V0N3</accession>
<evidence type="ECO:0000313" key="2">
    <source>
        <dbReference type="EMBL" id="PWY67615.1"/>
    </source>
</evidence>
<dbReference type="Pfam" id="PF13640">
    <property type="entry name" value="2OG-FeII_Oxy_3"/>
    <property type="match status" value="1"/>
</dbReference>